<protein>
    <submittedName>
        <fullName evidence="2">Uncharacterized protein</fullName>
    </submittedName>
</protein>
<evidence type="ECO:0000313" key="3">
    <source>
        <dbReference type="Proteomes" id="UP000276133"/>
    </source>
</evidence>
<proteinExistence type="predicted"/>
<dbReference type="AlphaFoldDB" id="A0A3M7RES6"/>
<reference evidence="2 3" key="1">
    <citation type="journal article" date="2018" name="Sci. Rep.">
        <title>Genomic signatures of local adaptation to the degree of environmental predictability in rotifers.</title>
        <authorList>
            <person name="Franch-Gras L."/>
            <person name="Hahn C."/>
            <person name="Garcia-Roger E.M."/>
            <person name="Carmona M.J."/>
            <person name="Serra M."/>
            <person name="Gomez A."/>
        </authorList>
    </citation>
    <scope>NUCLEOTIDE SEQUENCE [LARGE SCALE GENOMIC DNA]</scope>
    <source>
        <strain evidence="2">HYR1</strain>
    </source>
</reference>
<gene>
    <name evidence="2" type="ORF">BpHYR1_037161</name>
</gene>
<comment type="caution">
    <text evidence="2">The sequence shown here is derived from an EMBL/GenBank/DDBJ whole genome shotgun (WGS) entry which is preliminary data.</text>
</comment>
<dbReference type="EMBL" id="REGN01003554">
    <property type="protein sequence ID" value="RNA21971.1"/>
    <property type="molecule type" value="Genomic_DNA"/>
</dbReference>
<feature type="compositionally biased region" description="Basic and acidic residues" evidence="1">
    <location>
        <begin position="20"/>
        <end position="38"/>
    </location>
</feature>
<keyword evidence="3" id="KW-1185">Reference proteome</keyword>
<organism evidence="2 3">
    <name type="scientific">Brachionus plicatilis</name>
    <name type="common">Marine rotifer</name>
    <name type="synonym">Brachionus muelleri</name>
    <dbReference type="NCBI Taxonomy" id="10195"/>
    <lineage>
        <taxon>Eukaryota</taxon>
        <taxon>Metazoa</taxon>
        <taxon>Spiralia</taxon>
        <taxon>Gnathifera</taxon>
        <taxon>Rotifera</taxon>
        <taxon>Eurotatoria</taxon>
        <taxon>Monogononta</taxon>
        <taxon>Pseudotrocha</taxon>
        <taxon>Ploima</taxon>
        <taxon>Brachionidae</taxon>
        <taxon>Brachionus</taxon>
    </lineage>
</organism>
<evidence type="ECO:0000313" key="2">
    <source>
        <dbReference type="EMBL" id="RNA21971.1"/>
    </source>
</evidence>
<accession>A0A3M7RES6</accession>
<feature type="compositionally biased region" description="Basic residues" evidence="1">
    <location>
        <begin position="66"/>
        <end position="79"/>
    </location>
</feature>
<sequence length="79" mass="9038">MVNGLERQVGEDVSDSSDEDTNKDYLDIPDEEINHIELRIPAGRETTQPKRSRGRPKKSVNDVKNHSIKKKSCFKQKSN</sequence>
<dbReference type="Proteomes" id="UP000276133">
    <property type="component" value="Unassembled WGS sequence"/>
</dbReference>
<feature type="region of interest" description="Disordered" evidence="1">
    <location>
        <begin position="1"/>
        <end position="79"/>
    </location>
</feature>
<name>A0A3M7RES6_BRAPC</name>
<evidence type="ECO:0000256" key="1">
    <source>
        <dbReference type="SAM" id="MobiDB-lite"/>
    </source>
</evidence>